<dbReference type="Proteomes" id="UP000242474">
    <property type="component" value="Unassembled WGS sequence"/>
</dbReference>
<dbReference type="OrthoDB" id="10499455at2759"/>
<name>A0A2G5BKG6_COERN</name>
<evidence type="ECO:0000313" key="3">
    <source>
        <dbReference type="Proteomes" id="UP000242474"/>
    </source>
</evidence>
<organism evidence="2 3">
    <name type="scientific">Coemansia reversa (strain ATCC 12441 / NRRL 1564)</name>
    <dbReference type="NCBI Taxonomy" id="763665"/>
    <lineage>
        <taxon>Eukaryota</taxon>
        <taxon>Fungi</taxon>
        <taxon>Fungi incertae sedis</taxon>
        <taxon>Zoopagomycota</taxon>
        <taxon>Kickxellomycotina</taxon>
        <taxon>Kickxellomycetes</taxon>
        <taxon>Kickxellales</taxon>
        <taxon>Kickxellaceae</taxon>
        <taxon>Coemansia</taxon>
    </lineage>
</organism>
<sequence>MSQIAAYVNTTIEQAYLLNVKLQFGETLRNMINVLLDTKKRVENLKEEMKKAKKSRAEICKACFVEIWRPAQQIKDALRSRYIKQDQFSPKAQEVYAQLKPVWATYADPIKGNKGKGSKKRKKSSGDYKKAVNIVIWTRSLIMHLLRLTYIKMQKPIRRGI</sequence>
<accession>A0A2G5BKG6</accession>
<dbReference type="EMBL" id="KZ303486">
    <property type="protein sequence ID" value="PIA19462.1"/>
    <property type="molecule type" value="Genomic_DNA"/>
</dbReference>
<keyword evidence="1" id="KW-0175">Coiled coil</keyword>
<evidence type="ECO:0000256" key="1">
    <source>
        <dbReference type="SAM" id="Coils"/>
    </source>
</evidence>
<protein>
    <submittedName>
        <fullName evidence="2">Uncharacterized protein</fullName>
    </submittedName>
</protein>
<dbReference type="AlphaFoldDB" id="A0A2G5BKG6"/>
<evidence type="ECO:0000313" key="2">
    <source>
        <dbReference type="EMBL" id="PIA19462.1"/>
    </source>
</evidence>
<reference evidence="2 3" key="1">
    <citation type="journal article" date="2015" name="Genome Biol. Evol.">
        <title>Phylogenomic analyses indicate that early fungi evolved digesting cell walls of algal ancestors of land plants.</title>
        <authorList>
            <person name="Chang Y."/>
            <person name="Wang S."/>
            <person name="Sekimoto S."/>
            <person name="Aerts A.L."/>
            <person name="Choi C."/>
            <person name="Clum A."/>
            <person name="LaButti K.M."/>
            <person name="Lindquist E.A."/>
            <person name="Yee Ngan C."/>
            <person name="Ohm R.A."/>
            <person name="Salamov A.A."/>
            <person name="Grigoriev I.V."/>
            <person name="Spatafora J.W."/>
            <person name="Berbee M.L."/>
        </authorList>
    </citation>
    <scope>NUCLEOTIDE SEQUENCE [LARGE SCALE GENOMIC DNA]</scope>
    <source>
        <strain evidence="2 3">NRRL 1564</strain>
    </source>
</reference>
<proteinExistence type="predicted"/>
<keyword evidence="3" id="KW-1185">Reference proteome</keyword>
<gene>
    <name evidence="2" type="ORF">COEREDRAFT_37099</name>
</gene>
<feature type="coiled-coil region" evidence="1">
    <location>
        <begin position="28"/>
        <end position="62"/>
    </location>
</feature>